<feature type="transmembrane region" description="Helical" evidence="5">
    <location>
        <begin position="194"/>
        <end position="217"/>
    </location>
</feature>
<dbReference type="EMBL" id="UINC01032187">
    <property type="protein sequence ID" value="SVB19434.1"/>
    <property type="molecule type" value="Genomic_DNA"/>
</dbReference>
<name>A0A382C0P0_9ZZZZ</name>
<protein>
    <recommendedName>
        <fullName evidence="7">Mn2+/Fe2+ transporter</fullName>
    </recommendedName>
</protein>
<accession>A0A382C0P0</accession>
<keyword evidence="2 5" id="KW-0812">Transmembrane</keyword>
<dbReference type="AlphaFoldDB" id="A0A382C0P0"/>
<proteinExistence type="predicted"/>
<dbReference type="GO" id="GO:0034755">
    <property type="term" value="P:iron ion transmembrane transport"/>
    <property type="evidence" value="ECO:0007669"/>
    <property type="project" value="TreeGrafter"/>
</dbReference>
<dbReference type="InterPro" id="IPR001046">
    <property type="entry name" value="NRAMP_fam"/>
</dbReference>
<evidence type="ECO:0008006" key="7">
    <source>
        <dbReference type="Google" id="ProtNLM"/>
    </source>
</evidence>
<dbReference type="Pfam" id="PF01566">
    <property type="entry name" value="Nramp"/>
    <property type="match status" value="1"/>
</dbReference>
<dbReference type="GO" id="GO:0005384">
    <property type="term" value="F:manganese ion transmembrane transporter activity"/>
    <property type="evidence" value="ECO:0007669"/>
    <property type="project" value="TreeGrafter"/>
</dbReference>
<evidence type="ECO:0000256" key="2">
    <source>
        <dbReference type="ARBA" id="ARBA00022692"/>
    </source>
</evidence>
<dbReference type="NCBIfam" id="NF037982">
    <property type="entry name" value="Nramp_1"/>
    <property type="match status" value="1"/>
</dbReference>
<feature type="transmembrane region" description="Helical" evidence="5">
    <location>
        <begin position="238"/>
        <end position="257"/>
    </location>
</feature>
<keyword evidence="3 5" id="KW-1133">Transmembrane helix</keyword>
<evidence type="ECO:0000313" key="6">
    <source>
        <dbReference type="EMBL" id="SVB19434.1"/>
    </source>
</evidence>
<evidence type="ECO:0000256" key="4">
    <source>
        <dbReference type="ARBA" id="ARBA00023136"/>
    </source>
</evidence>
<feature type="transmembrane region" description="Helical" evidence="5">
    <location>
        <begin position="403"/>
        <end position="424"/>
    </location>
</feature>
<evidence type="ECO:0000256" key="1">
    <source>
        <dbReference type="ARBA" id="ARBA00004141"/>
    </source>
</evidence>
<feature type="transmembrane region" description="Helical" evidence="5">
    <location>
        <begin position="44"/>
        <end position="63"/>
    </location>
</feature>
<dbReference type="PANTHER" id="PTHR11706:SF3">
    <property type="entry name" value="METAL ION TRANSPORT PROTEIN"/>
    <property type="match status" value="1"/>
</dbReference>
<comment type="subcellular location">
    <subcellularLocation>
        <location evidence="1">Membrane</location>
        <topology evidence="1">Multi-pass membrane protein</topology>
    </subcellularLocation>
</comment>
<feature type="transmembrane region" description="Helical" evidence="5">
    <location>
        <begin position="334"/>
        <end position="351"/>
    </location>
</feature>
<organism evidence="6">
    <name type="scientific">marine metagenome</name>
    <dbReference type="NCBI Taxonomy" id="408172"/>
    <lineage>
        <taxon>unclassified sequences</taxon>
        <taxon>metagenomes</taxon>
        <taxon>ecological metagenomes</taxon>
    </lineage>
</organism>
<feature type="transmembrane region" description="Helical" evidence="5">
    <location>
        <begin position="94"/>
        <end position="115"/>
    </location>
</feature>
<gene>
    <name evidence="6" type="ORF">METZ01_LOCUS172288</name>
</gene>
<dbReference type="GO" id="GO:0015086">
    <property type="term" value="F:cadmium ion transmembrane transporter activity"/>
    <property type="evidence" value="ECO:0007669"/>
    <property type="project" value="TreeGrafter"/>
</dbReference>
<evidence type="ECO:0000256" key="5">
    <source>
        <dbReference type="SAM" id="Phobius"/>
    </source>
</evidence>
<feature type="transmembrane region" description="Helical" evidence="5">
    <location>
        <begin position="371"/>
        <end position="391"/>
    </location>
</feature>
<keyword evidence="4 5" id="KW-0472">Membrane</keyword>
<feature type="transmembrane region" description="Helical" evidence="5">
    <location>
        <begin position="12"/>
        <end position="32"/>
    </location>
</feature>
<dbReference type="GO" id="GO:0005886">
    <property type="term" value="C:plasma membrane"/>
    <property type="evidence" value="ECO:0007669"/>
    <property type="project" value="TreeGrafter"/>
</dbReference>
<evidence type="ECO:0000256" key="3">
    <source>
        <dbReference type="ARBA" id="ARBA00022989"/>
    </source>
</evidence>
<feature type="transmembrane region" description="Helical" evidence="5">
    <location>
        <begin position="127"/>
        <end position="147"/>
    </location>
</feature>
<dbReference type="PANTHER" id="PTHR11706">
    <property type="entry name" value="SOLUTE CARRIER PROTEIN FAMILY 11 MEMBER"/>
    <property type="match status" value="1"/>
</dbReference>
<reference evidence="6" key="1">
    <citation type="submission" date="2018-05" db="EMBL/GenBank/DDBJ databases">
        <authorList>
            <person name="Lanie J.A."/>
            <person name="Ng W.-L."/>
            <person name="Kazmierczak K.M."/>
            <person name="Andrzejewski T.M."/>
            <person name="Davidsen T.M."/>
            <person name="Wayne K.J."/>
            <person name="Tettelin H."/>
            <person name="Glass J.I."/>
            <person name="Rusch D."/>
            <person name="Podicherti R."/>
            <person name="Tsui H.-C.T."/>
            <person name="Winkler M.E."/>
        </authorList>
    </citation>
    <scope>NUCLEOTIDE SEQUENCE</scope>
</reference>
<sequence length="428" mass="47135">MIEPRAALPQTFFGYLRSFGPGLIVVMTWMGAGDIVEMSVAGGNYGYALMWVIVLAVAMRYVFVSLIAKYQLCNPHGEGVLDGLGRLHRMYPPVLMFSAIVMGHVYESYVTVGIGEVFVNLLGRGTVWGWAALWNGLALAILFRPVYGHVERVFKVLLVLLTLSFLGTALWVGPSPAGIFRGTLAFALPEQVGRFSPLLITIGMLGAIGGSLLNLVYPYFLEDKGWTKPRHRRIQTHDFLLAMVVMIVLDLAVWTLGAELLHAKGLQISTMDDLPLLLSEVLGQWGRTLFYLGIFAVMFTSVVGFALGLARLASHGFLRWRAGPGPLEADYHTHWSYQAVVVWCLLSPLVWTAPGMPGFVTLTLVANSAQVVLMPLIAAGLWWITASAHFIGPTYRNRWWENAVMGFLFLLSLWAAFGSVRSVLGAIF</sequence>
<feature type="transmembrane region" description="Helical" evidence="5">
    <location>
        <begin position="154"/>
        <end position="174"/>
    </location>
</feature>
<feature type="transmembrane region" description="Helical" evidence="5">
    <location>
        <begin position="289"/>
        <end position="313"/>
    </location>
</feature>